<evidence type="ECO:0000313" key="13">
    <source>
        <dbReference type="EMBL" id="MBK0330446.1"/>
    </source>
</evidence>
<keyword evidence="5" id="KW-0021">Allosteric enzyme</keyword>
<gene>
    <name evidence="13" type="primary">glgP</name>
    <name evidence="13" type="ORF">I8D64_03425</name>
</gene>
<evidence type="ECO:0000256" key="5">
    <source>
        <dbReference type="ARBA" id="ARBA00022533"/>
    </source>
</evidence>
<evidence type="ECO:0000256" key="8">
    <source>
        <dbReference type="ARBA" id="ARBA00022898"/>
    </source>
</evidence>
<dbReference type="Gene3D" id="3.40.50.2000">
    <property type="entry name" value="Glycogen Phosphorylase B"/>
    <property type="match status" value="3"/>
</dbReference>
<evidence type="ECO:0000313" key="14">
    <source>
        <dbReference type="Proteomes" id="UP000612352"/>
    </source>
</evidence>
<dbReference type="PANTHER" id="PTHR42655:SF1">
    <property type="entry name" value="GLYCOGEN PHOSPHORYLASE"/>
    <property type="match status" value="1"/>
</dbReference>
<evidence type="ECO:0000256" key="11">
    <source>
        <dbReference type="SAM" id="MobiDB-lite"/>
    </source>
</evidence>
<evidence type="ECO:0000256" key="6">
    <source>
        <dbReference type="ARBA" id="ARBA00022676"/>
    </source>
</evidence>
<evidence type="ECO:0000256" key="3">
    <source>
        <dbReference type="ARBA" id="ARBA00006047"/>
    </source>
</evidence>
<comment type="similarity">
    <text evidence="3">Belongs to the glycogen phosphorylase family.</text>
</comment>
<dbReference type="EMBL" id="JAEDAJ010000001">
    <property type="protein sequence ID" value="MBK0330446.1"/>
    <property type="molecule type" value="Genomic_DNA"/>
</dbReference>
<dbReference type="InterPro" id="IPR011834">
    <property type="entry name" value="Agluc_phsphrylas"/>
</dbReference>
<dbReference type="RefSeq" id="WP_200501059.1">
    <property type="nucleotide sequence ID" value="NZ_JAEDAJ010000001.1"/>
</dbReference>
<keyword evidence="9" id="KW-0119">Carbohydrate metabolism</keyword>
<evidence type="ECO:0000256" key="2">
    <source>
        <dbReference type="ARBA" id="ARBA00001933"/>
    </source>
</evidence>
<evidence type="ECO:0000256" key="4">
    <source>
        <dbReference type="ARBA" id="ARBA00012591"/>
    </source>
</evidence>
<evidence type="ECO:0000259" key="12">
    <source>
        <dbReference type="Pfam" id="PF11897"/>
    </source>
</evidence>
<organism evidence="13 14">
    <name type="scientific">Brachybacterium halotolerans</name>
    <dbReference type="NCBI Taxonomy" id="2795215"/>
    <lineage>
        <taxon>Bacteria</taxon>
        <taxon>Bacillati</taxon>
        <taxon>Actinomycetota</taxon>
        <taxon>Actinomycetes</taxon>
        <taxon>Micrococcales</taxon>
        <taxon>Dermabacteraceae</taxon>
        <taxon>Brachybacterium</taxon>
    </lineage>
</organism>
<dbReference type="InterPro" id="IPR052182">
    <property type="entry name" value="Glycogen/Maltodextrin_Phosph"/>
</dbReference>
<dbReference type="InterPro" id="IPR035090">
    <property type="entry name" value="Pyridoxal_P_attach_site"/>
</dbReference>
<dbReference type="PANTHER" id="PTHR42655">
    <property type="entry name" value="GLYCOGEN PHOSPHORYLASE"/>
    <property type="match status" value="1"/>
</dbReference>
<comment type="cofactor">
    <cofactor evidence="2">
        <name>pyridoxal 5'-phosphate</name>
        <dbReference type="ChEBI" id="CHEBI:597326"/>
    </cofactor>
</comment>
<keyword evidence="14" id="KW-1185">Reference proteome</keyword>
<reference evidence="13 14" key="1">
    <citation type="submission" date="2020-12" db="EMBL/GenBank/DDBJ databases">
        <title>Brachybacterium sp. MASK1Z-5, whole genome shotgun sequence.</title>
        <authorList>
            <person name="Tuo L."/>
        </authorList>
    </citation>
    <scope>NUCLEOTIDE SEQUENCE [LARGE SCALE GENOMIC DNA]</scope>
    <source>
        <strain evidence="13 14">MASK1Z-5</strain>
    </source>
</reference>
<comment type="caution">
    <text evidence="13">The sequence shown here is derived from an EMBL/GenBank/DDBJ whole genome shotgun (WGS) entry which is preliminary data.</text>
</comment>
<protein>
    <recommendedName>
        <fullName evidence="4">glycogen phosphorylase</fullName>
        <ecNumber evidence="4">2.4.1.1</ecNumber>
    </recommendedName>
</protein>
<dbReference type="InterPro" id="IPR024517">
    <property type="entry name" value="Glycogen_phosphorylase_DUF3417"/>
</dbReference>
<keyword evidence="8" id="KW-0663">Pyridoxal phosphate</keyword>
<dbReference type="InterPro" id="IPR000811">
    <property type="entry name" value="Glyco_trans_35"/>
</dbReference>
<sequence>MKPAATFTVASDLPAALEPLRTLAMNLRWSWRRQTLALFQDLDPEAFAASGGSPIAMLPLVPASRLAQMAGDEDYLARMRAEIGDLRTYLDSGRWFQRTVPTQGAAGERTPAVAYFSMEFGITPTLPIYSGGLGILAGDHLKSASDLGVPLVAVGLLYQWGYFSQSLDRDGWQRESYRLNDPADLPVEPVVDAAGEPMTVSVALPGGREVRIAVWKVQVGRVPLLLLDTDVEENDEESRAITDRLYGGDHDHRILQEIVLGVGGVRAVAAFSETGAFPAPEVFHLNEGHAGFSGLERVGRIMQRGRSFDEALTEVRAGTVFTTHTPVPAGIDRFDVGELRRVLDADESGISRLVDGLPVEAALALGLEDGGEVFNMAHMGLRLAQRSNGVAELHGAVSRSMFRSLYPGFDVAEVPITSITNGVHRRTWTSRAMDDLYKKVLGDVDISALSDWSPLATLGDHELTAVRDQLRGELVTMVRERLRASWLQRGADDAELGWTQEVLDPDALTIGFARRVSTYKRLTLMLRDPERLRRILLDAERPVQFVIAGKSHPADVPGKEFLQQMVRFADEAGVRHRIVFLPDYDITMASVLVAGCDVWLNNPIRPEEASGTSGMKAVLNGGLTFSISDGWWDEMKDDEAGWTIPTAHVADQGERDRLESDALYEILEHEIAPLFHDVDAEGMRHGWCDRVRTSLVRIAPQITAARMVRDYVTELYLPAAGAAEAFADDPALADEFTAWKGRVADAFGRISVRDVRIGGGRGEGLVPTGAEITLSAAVDLAGLGDHDVEVEALVGPVGPDGEIESPQLIPLRPGAGAEAAAGSESDAGASAGIGAEDGGAARWSASFTLARPGELGVNVRVVPRHRVLASPAELGLIVTA</sequence>
<dbReference type="Proteomes" id="UP000612352">
    <property type="component" value="Unassembled WGS sequence"/>
</dbReference>
<dbReference type="Pfam" id="PF00343">
    <property type="entry name" value="Phosphorylase"/>
    <property type="match status" value="1"/>
</dbReference>
<comment type="function">
    <text evidence="10">Phosphorylase is an important allosteric enzyme in carbohydrate metabolism. Enzymes from different sources differ in their regulatory mechanisms and in their natural substrates. However, all known phosphorylases share catalytic and structural properties.</text>
</comment>
<evidence type="ECO:0000256" key="1">
    <source>
        <dbReference type="ARBA" id="ARBA00001275"/>
    </source>
</evidence>
<evidence type="ECO:0000256" key="10">
    <source>
        <dbReference type="ARBA" id="ARBA00025174"/>
    </source>
</evidence>
<keyword evidence="6" id="KW-0328">Glycosyltransferase</keyword>
<accession>A0ABS1B739</accession>
<evidence type="ECO:0000256" key="7">
    <source>
        <dbReference type="ARBA" id="ARBA00022679"/>
    </source>
</evidence>
<dbReference type="EC" id="2.4.1.1" evidence="4"/>
<dbReference type="SUPFAM" id="SSF53756">
    <property type="entry name" value="UDP-Glycosyltransferase/glycogen phosphorylase"/>
    <property type="match status" value="1"/>
</dbReference>
<evidence type="ECO:0000256" key="9">
    <source>
        <dbReference type="ARBA" id="ARBA00023277"/>
    </source>
</evidence>
<dbReference type="PROSITE" id="PS00102">
    <property type="entry name" value="PHOSPHORYLASE"/>
    <property type="match status" value="1"/>
</dbReference>
<comment type="catalytic activity">
    <reaction evidence="1">
        <text>[(1-&gt;4)-alpha-D-glucosyl](n) + phosphate = [(1-&gt;4)-alpha-D-glucosyl](n-1) + alpha-D-glucose 1-phosphate</text>
        <dbReference type="Rhea" id="RHEA:41732"/>
        <dbReference type="Rhea" id="RHEA-COMP:9584"/>
        <dbReference type="Rhea" id="RHEA-COMP:9586"/>
        <dbReference type="ChEBI" id="CHEBI:15444"/>
        <dbReference type="ChEBI" id="CHEBI:43474"/>
        <dbReference type="ChEBI" id="CHEBI:58601"/>
        <dbReference type="EC" id="2.4.1.1"/>
    </reaction>
</comment>
<dbReference type="NCBIfam" id="TIGR02094">
    <property type="entry name" value="more_P_ylases"/>
    <property type="match status" value="1"/>
</dbReference>
<proteinExistence type="inferred from homology"/>
<dbReference type="PIRSF" id="PIRSF000460">
    <property type="entry name" value="Pprylas_GlgP"/>
    <property type="match status" value="1"/>
</dbReference>
<dbReference type="Pfam" id="PF11897">
    <property type="entry name" value="DUF3417"/>
    <property type="match status" value="1"/>
</dbReference>
<feature type="compositionally biased region" description="Low complexity" evidence="11">
    <location>
        <begin position="814"/>
        <end position="833"/>
    </location>
</feature>
<feature type="region of interest" description="Disordered" evidence="11">
    <location>
        <begin position="813"/>
        <end position="833"/>
    </location>
</feature>
<feature type="domain" description="DUF3417" evidence="12">
    <location>
        <begin position="13"/>
        <end position="126"/>
    </location>
</feature>
<keyword evidence="7" id="KW-0808">Transferase</keyword>
<name>A0ABS1B739_9MICO</name>